<dbReference type="PANTHER" id="PTHR12126:SF11">
    <property type="entry name" value="NADH DEHYDROGENASE [UBIQUINONE] 1 ALPHA SUBCOMPLEX SUBUNIT 9, MITOCHONDRIAL"/>
    <property type="match status" value="1"/>
</dbReference>
<organism evidence="2 3">
    <name type="scientific">Streptomyces lannensis</name>
    <dbReference type="NCBI Taxonomy" id="766498"/>
    <lineage>
        <taxon>Bacteria</taxon>
        <taxon>Bacillati</taxon>
        <taxon>Actinomycetota</taxon>
        <taxon>Actinomycetes</taxon>
        <taxon>Kitasatosporales</taxon>
        <taxon>Streptomycetaceae</taxon>
        <taxon>Streptomyces</taxon>
    </lineage>
</organism>
<comment type="caution">
    <text evidence="2">The sequence shown here is derived from an EMBL/GenBank/DDBJ whole genome shotgun (WGS) entry which is preliminary data.</text>
</comment>
<feature type="domain" description="NAD(P)-binding" evidence="1">
    <location>
        <begin position="25"/>
        <end position="153"/>
    </location>
</feature>
<proteinExistence type="predicted"/>
<dbReference type="SUPFAM" id="SSF51735">
    <property type="entry name" value="NAD(P)-binding Rossmann-fold domains"/>
    <property type="match status" value="1"/>
</dbReference>
<dbReference type="InterPro" id="IPR016040">
    <property type="entry name" value="NAD(P)-bd_dom"/>
</dbReference>
<dbReference type="InterPro" id="IPR051207">
    <property type="entry name" value="ComplexI_NDUFA9_subunit"/>
</dbReference>
<dbReference type="InterPro" id="IPR036291">
    <property type="entry name" value="NAD(P)-bd_dom_sf"/>
</dbReference>
<name>A0ABP7KRK2_9ACTN</name>
<gene>
    <name evidence="2" type="ORF">GCM10022207_58610</name>
</gene>
<dbReference type="EMBL" id="BAAAZA010000019">
    <property type="protein sequence ID" value="GAA3883827.1"/>
    <property type="molecule type" value="Genomic_DNA"/>
</dbReference>
<dbReference type="Pfam" id="PF13460">
    <property type="entry name" value="NAD_binding_10"/>
    <property type="match status" value="1"/>
</dbReference>
<sequence length="266" mass="28275">MSGSLRVHISREHRKDYIMKVVVIGGTGLIGSKLVGKLNEHGHEAVVAAPSTGVNTLTGEGLAEVMKDASVVVDVSNSPSFEDEAVMTFFRTSTTNVLNAEAEAGVQHHVALSVVGTERLQESGYFRAKQAQEELIKASGIPYSIVHATQFFEFMKGIADSATEGDTVHLAPVKIQPVYSDDVAAAVGRTAVGTPVNGVVEVAGPDAFQLDELIRDGLAAKGDPRTVVSDPHARYFGAELKETTLLPGPDAHLAETRFADWAAQQK</sequence>
<evidence type="ECO:0000259" key="1">
    <source>
        <dbReference type="Pfam" id="PF13460"/>
    </source>
</evidence>
<accession>A0ABP7KRK2</accession>
<evidence type="ECO:0000313" key="3">
    <source>
        <dbReference type="Proteomes" id="UP001501563"/>
    </source>
</evidence>
<dbReference type="Gene3D" id="3.40.50.720">
    <property type="entry name" value="NAD(P)-binding Rossmann-like Domain"/>
    <property type="match status" value="1"/>
</dbReference>
<evidence type="ECO:0000313" key="2">
    <source>
        <dbReference type="EMBL" id="GAA3883827.1"/>
    </source>
</evidence>
<keyword evidence="3" id="KW-1185">Reference proteome</keyword>
<dbReference type="Proteomes" id="UP001501563">
    <property type="component" value="Unassembled WGS sequence"/>
</dbReference>
<dbReference type="PANTHER" id="PTHR12126">
    <property type="entry name" value="NADH-UBIQUINONE OXIDOREDUCTASE 39 KDA SUBUNIT-RELATED"/>
    <property type="match status" value="1"/>
</dbReference>
<protein>
    <submittedName>
        <fullName evidence="2">SDR family oxidoreductase</fullName>
    </submittedName>
</protein>
<reference evidence="3" key="1">
    <citation type="journal article" date="2019" name="Int. J. Syst. Evol. Microbiol.">
        <title>The Global Catalogue of Microorganisms (GCM) 10K type strain sequencing project: providing services to taxonomists for standard genome sequencing and annotation.</title>
        <authorList>
            <consortium name="The Broad Institute Genomics Platform"/>
            <consortium name="The Broad Institute Genome Sequencing Center for Infectious Disease"/>
            <person name="Wu L."/>
            <person name="Ma J."/>
        </authorList>
    </citation>
    <scope>NUCLEOTIDE SEQUENCE [LARGE SCALE GENOMIC DNA]</scope>
    <source>
        <strain evidence="3">JCM 16578</strain>
    </source>
</reference>